<dbReference type="InterPro" id="IPR000172">
    <property type="entry name" value="GMC_OxRdtase_N"/>
</dbReference>
<evidence type="ECO:0000313" key="4">
    <source>
        <dbReference type="Proteomes" id="UP001140949"/>
    </source>
</evidence>
<feature type="region of interest" description="Disordered" evidence="1">
    <location>
        <begin position="301"/>
        <end position="343"/>
    </location>
</feature>
<dbReference type="PROSITE" id="PS00624">
    <property type="entry name" value="GMC_OXRED_2"/>
    <property type="match status" value="1"/>
</dbReference>
<dbReference type="EMBL" id="JANAVB010029112">
    <property type="protein sequence ID" value="KAJ6815304.1"/>
    <property type="molecule type" value="Genomic_DNA"/>
</dbReference>
<name>A0AAX6FFY2_IRIPA</name>
<dbReference type="GO" id="GO:0016614">
    <property type="term" value="F:oxidoreductase activity, acting on CH-OH group of donors"/>
    <property type="evidence" value="ECO:0007669"/>
    <property type="project" value="InterPro"/>
</dbReference>
<feature type="domain" description="Glucose-methanol-choline oxidoreductase N-terminal" evidence="2">
    <location>
        <begin position="245"/>
        <end position="259"/>
    </location>
</feature>
<feature type="region of interest" description="Disordered" evidence="1">
    <location>
        <begin position="26"/>
        <end position="45"/>
    </location>
</feature>
<reference evidence="3" key="1">
    <citation type="journal article" date="2023" name="GigaByte">
        <title>Genome assembly of the bearded iris, Iris pallida Lam.</title>
        <authorList>
            <person name="Bruccoleri R.E."/>
            <person name="Oakeley E.J."/>
            <person name="Faust A.M.E."/>
            <person name="Altorfer M."/>
            <person name="Dessus-Babus S."/>
            <person name="Burckhardt D."/>
            <person name="Oertli M."/>
            <person name="Naumann U."/>
            <person name="Petersen F."/>
            <person name="Wong J."/>
        </authorList>
    </citation>
    <scope>NUCLEOTIDE SEQUENCE</scope>
    <source>
        <strain evidence="3">GSM-AAB239-AS_SAM_17_03QT</strain>
    </source>
</reference>
<dbReference type="Proteomes" id="UP001140949">
    <property type="component" value="Unassembled WGS sequence"/>
</dbReference>
<comment type="caution">
    <text evidence="3">The sequence shown here is derived from an EMBL/GenBank/DDBJ whole genome shotgun (WGS) entry which is preliminary data.</text>
</comment>
<dbReference type="InterPro" id="IPR036188">
    <property type="entry name" value="FAD/NAD-bd_sf"/>
</dbReference>
<sequence>MKDGSDAPTESYYDYIVVGGGRPESPWLPPSLGLQSPGPRERGLAVREQQHNQPLGFTSSLCDPSPTSPAQRFVSEEGVSNIRARVLGGGTCINAGFYSRASRDFVAEVGWDAALVNRSYSWVEDLLVQEPWVSSPWQSAARRGLVEAGVTPDNGFTNDHLVGTKYSGTTFDREGRRHTAADLLQQANPEGIAVLLNSTAHRILFTSKGRSRPIAYGVIFTDSDGAEHKAFLSNGPNNEIVVSAGTIGSPQLLMLSGVGPKDHLQSLGIDVVIDHPFVGQGIFDNPYNAITSPLLLRSRCSSGSSSASPRSTATLYLSPVPDSSRVHPPQQRKPRPLRSEEAS</sequence>
<dbReference type="PANTHER" id="PTHR45968">
    <property type="entry name" value="OSJNBA0019K04.7 PROTEIN"/>
    <property type="match status" value="1"/>
</dbReference>
<gene>
    <name evidence="3" type="ORF">M6B38_135955</name>
</gene>
<evidence type="ECO:0000259" key="2">
    <source>
        <dbReference type="PROSITE" id="PS00624"/>
    </source>
</evidence>
<organism evidence="3 4">
    <name type="scientific">Iris pallida</name>
    <name type="common">Sweet iris</name>
    <dbReference type="NCBI Taxonomy" id="29817"/>
    <lineage>
        <taxon>Eukaryota</taxon>
        <taxon>Viridiplantae</taxon>
        <taxon>Streptophyta</taxon>
        <taxon>Embryophyta</taxon>
        <taxon>Tracheophyta</taxon>
        <taxon>Spermatophyta</taxon>
        <taxon>Magnoliopsida</taxon>
        <taxon>Liliopsida</taxon>
        <taxon>Asparagales</taxon>
        <taxon>Iridaceae</taxon>
        <taxon>Iridoideae</taxon>
        <taxon>Irideae</taxon>
        <taxon>Iris</taxon>
    </lineage>
</organism>
<dbReference type="GO" id="GO:0050660">
    <property type="term" value="F:flavin adenine dinucleotide binding"/>
    <property type="evidence" value="ECO:0007669"/>
    <property type="project" value="InterPro"/>
</dbReference>
<dbReference type="AlphaFoldDB" id="A0AAX6FFY2"/>
<keyword evidence="4" id="KW-1185">Reference proteome</keyword>
<feature type="compositionally biased region" description="Low complexity" evidence="1">
    <location>
        <begin position="301"/>
        <end position="315"/>
    </location>
</feature>
<evidence type="ECO:0000313" key="3">
    <source>
        <dbReference type="EMBL" id="KAJ6815304.1"/>
    </source>
</evidence>
<dbReference type="Pfam" id="PF00732">
    <property type="entry name" value="GMC_oxred_N"/>
    <property type="match status" value="1"/>
</dbReference>
<protein>
    <submittedName>
        <fullName evidence="3">Protein HOTHEAD-like</fullName>
    </submittedName>
</protein>
<proteinExistence type="predicted"/>
<dbReference type="InterPro" id="IPR051871">
    <property type="entry name" value="GMC_Oxidoreductase-Related"/>
</dbReference>
<dbReference type="Gene3D" id="3.50.50.60">
    <property type="entry name" value="FAD/NAD(P)-binding domain"/>
    <property type="match status" value="2"/>
</dbReference>
<evidence type="ECO:0000256" key="1">
    <source>
        <dbReference type="SAM" id="MobiDB-lite"/>
    </source>
</evidence>
<dbReference type="PANTHER" id="PTHR45968:SF3">
    <property type="entry name" value="OS04G0573100 PROTEIN"/>
    <property type="match status" value="1"/>
</dbReference>
<dbReference type="SUPFAM" id="SSF51905">
    <property type="entry name" value="FAD/NAD(P)-binding domain"/>
    <property type="match status" value="1"/>
</dbReference>
<accession>A0AAX6FFY2</accession>
<reference evidence="3" key="2">
    <citation type="submission" date="2023-04" db="EMBL/GenBank/DDBJ databases">
        <authorList>
            <person name="Bruccoleri R.E."/>
            <person name="Oakeley E.J."/>
            <person name="Faust A.-M."/>
            <person name="Dessus-Babus S."/>
            <person name="Altorfer M."/>
            <person name="Burckhardt D."/>
            <person name="Oertli M."/>
            <person name="Naumann U."/>
            <person name="Petersen F."/>
            <person name="Wong J."/>
        </authorList>
    </citation>
    <scope>NUCLEOTIDE SEQUENCE</scope>
    <source>
        <strain evidence="3">GSM-AAB239-AS_SAM_17_03QT</strain>
        <tissue evidence="3">Leaf</tissue>
    </source>
</reference>